<feature type="compositionally biased region" description="Polar residues" evidence="2">
    <location>
        <begin position="285"/>
        <end position="299"/>
    </location>
</feature>
<evidence type="ECO:0000313" key="4">
    <source>
        <dbReference type="Proteomes" id="UP000429181"/>
    </source>
</evidence>
<feature type="compositionally biased region" description="Polar residues" evidence="2">
    <location>
        <begin position="428"/>
        <end position="439"/>
    </location>
</feature>
<keyword evidence="1" id="KW-0175">Coiled coil</keyword>
<feature type="region of interest" description="Disordered" evidence="2">
    <location>
        <begin position="797"/>
        <end position="827"/>
    </location>
</feature>
<feature type="compositionally biased region" description="Low complexity" evidence="2">
    <location>
        <begin position="817"/>
        <end position="827"/>
    </location>
</feature>
<organism evidence="3 4">
    <name type="scientific">Bos indicus x Bos taurus</name>
    <name type="common">Hybrid cattle</name>
    <dbReference type="NCBI Taxonomy" id="30522"/>
    <lineage>
        <taxon>Eukaryota</taxon>
        <taxon>Metazoa</taxon>
        <taxon>Chordata</taxon>
        <taxon>Craniata</taxon>
        <taxon>Vertebrata</taxon>
        <taxon>Euteleostomi</taxon>
        <taxon>Mammalia</taxon>
        <taxon>Eutheria</taxon>
        <taxon>Laurasiatheria</taxon>
        <taxon>Artiodactyla</taxon>
        <taxon>Ruminantia</taxon>
        <taxon>Pecora</taxon>
        <taxon>Bovidae</taxon>
        <taxon>Bovinae</taxon>
        <taxon>Bos</taxon>
    </lineage>
</organism>
<dbReference type="Ensembl" id="ENSBIXT00005013101.1">
    <property type="protein sequence ID" value="ENSBIXP00005028704.1"/>
    <property type="gene ID" value="ENSBIXG00005008484.1"/>
</dbReference>
<accession>A0A4W2HES8</accession>
<evidence type="ECO:0000256" key="1">
    <source>
        <dbReference type="SAM" id="Coils"/>
    </source>
</evidence>
<feature type="region of interest" description="Disordered" evidence="2">
    <location>
        <begin position="501"/>
        <end position="569"/>
    </location>
</feature>
<name>A0A4W2HES8_BOBOX</name>
<protein>
    <submittedName>
        <fullName evidence="3">Coiled-coil domain containing 187</fullName>
    </submittedName>
</protein>
<feature type="region of interest" description="Disordered" evidence="2">
    <location>
        <begin position="116"/>
        <end position="319"/>
    </location>
</feature>
<reference evidence="3" key="2">
    <citation type="submission" date="2025-08" db="UniProtKB">
        <authorList>
            <consortium name="Ensembl"/>
        </authorList>
    </citation>
    <scope>IDENTIFICATION</scope>
</reference>
<feature type="region of interest" description="Disordered" evidence="2">
    <location>
        <begin position="913"/>
        <end position="934"/>
    </location>
</feature>
<dbReference type="GeneTree" id="ENSGT00530000065015"/>
<dbReference type="GO" id="GO:0034453">
    <property type="term" value="P:microtubule anchoring"/>
    <property type="evidence" value="ECO:0007669"/>
    <property type="project" value="InterPro"/>
</dbReference>
<dbReference type="InterPro" id="IPR028750">
    <property type="entry name" value="CEP350/CC187"/>
</dbReference>
<dbReference type="PANTHER" id="PTHR13958:SF5">
    <property type="entry name" value="COILED-COIL DOMAIN-CONTAINING PROTEIN 187"/>
    <property type="match status" value="1"/>
</dbReference>
<dbReference type="AlphaFoldDB" id="A0A4W2HES8"/>
<proteinExistence type="predicted"/>
<feature type="compositionally biased region" description="Low complexity" evidence="2">
    <location>
        <begin position="122"/>
        <end position="131"/>
    </location>
</feature>
<feature type="coiled-coil region" evidence="1">
    <location>
        <begin position="702"/>
        <end position="729"/>
    </location>
</feature>
<reference evidence="3 4" key="1">
    <citation type="submission" date="2018-11" db="EMBL/GenBank/DDBJ databases">
        <title>Haplotype-resolved cattle genomes.</title>
        <authorList>
            <person name="Low W.Y."/>
            <person name="Tearle R."/>
            <person name="Bickhart D.M."/>
            <person name="Rosen B.D."/>
            <person name="Koren S."/>
            <person name="Rhie A."/>
            <person name="Hiendleder S."/>
            <person name="Phillippy A.M."/>
            <person name="Smith T.P.L."/>
            <person name="Williams J.L."/>
        </authorList>
    </citation>
    <scope>NUCLEOTIDE SEQUENCE [LARGE SCALE GENOMIC DNA]</scope>
</reference>
<feature type="region of interest" description="Disordered" evidence="2">
    <location>
        <begin position="373"/>
        <end position="398"/>
    </location>
</feature>
<feature type="compositionally biased region" description="Polar residues" evidence="2">
    <location>
        <begin position="183"/>
        <end position="196"/>
    </location>
</feature>
<sequence length="934" mass="100178">PRRTGVGVLPGGPARAAGPALCCCMTRGYYGTGDVLLSTSTSLRLTGCVCLSPPREDRLCPLAAEDDAMAAVKWPEPRRQAGALWGSPAAAWSDHTEEPGRRGQVCSVPMWLTDEEAKDGDSSVSLGRLSGSSGGHESCTPPHRTWTERAPQVPRPPRQPRESNPRLEQLRDKIRAQAQRQASCASLGTSTPSSASYLYKAPTPAPRRKARKPSNPPPAPAYPGQWGSSLQGQAGRGEKVMRLGQCRPGPKTKRMKSNSCKTEKAPKPPAPRRAAKDTGRKVGATESSPVHPQTPSPASVHSDLQMPSDNVPTLASRDPPVNVQAAMAVLRDLRQQIQAGLELAQTRHTSRGLELHGLAGRRRPGPWKPPDVRGAFWKSPGAPTDRLPTSERAGSLPAAQHWSPVAGWESYPHRTWVAPGRDTSFQRCVSPTEGPNSFPQRPWSASARQASCPPKTWAFQGRDPSLQRPGSPPERWVPFLQRSWSASAGQAWGPQRAWTACEDPADPAPRPWSPLERPSQPTWRPWSTSFTQGPSPLYQGRGPLRTPSGAKLAWPRPSQAPGALGPLHGSESLREFMRQKTAAWRRQALEEKASAMRSLELRNQRLQGAHRKQREAVLGRAVPVVSQTTPGIVTFVPHAAQSRDLEAAAGPGAPVLQWSKVTSGMVLGDQEAPGSFCLCLNRESERLGMPGPLHFRYKQARLQALETMANILKQRIDVLTDKLRRSEAMDALVGPGPGLLPSSSSTPACPGALVPNVGQGVPGDWAGLQARPLLCTPGFLDTETVRWSPGWERLQSASPRARHVSEPIGRATPRPSTPWASGPSPSPSLGLRSPWMLGLQEPSLLALPQPPAVSCLEGVHCSHGCLCISSSLGVPATPDPRGGSLRLEETHSARGAGLVAPWTLRSCGKGEPVDRPWAGWSGGQGGPLGTPSTA</sequence>
<feature type="compositionally biased region" description="Basic and acidic residues" evidence="2">
    <location>
        <begin position="159"/>
        <end position="175"/>
    </location>
</feature>
<feature type="compositionally biased region" description="Polar residues" evidence="2">
    <location>
        <begin position="519"/>
        <end position="534"/>
    </location>
</feature>
<dbReference type="Proteomes" id="UP000429181">
    <property type="component" value="Chromosome 11"/>
</dbReference>
<dbReference type="GO" id="GO:0008017">
    <property type="term" value="F:microtubule binding"/>
    <property type="evidence" value="ECO:0007669"/>
    <property type="project" value="InterPro"/>
</dbReference>
<dbReference type="PANTHER" id="PTHR13958">
    <property type="entry name" value="CENTROSOME-ASSOCIATED PROTEIN 350"/>
    <property type="match status" value="1"/>
</dbReference>
<feature type="region of interest" description="Disordered" evidence="2">
    <location>
        <begin position="428"/>
        <end position="448"/>
    </location>
</feature>
<evidence type="ECO:0000256" key="2">
    <source>
        <dbReference type="SAM" id="MobiDB-lite"/>
    </source>
</evidence>
<evidence type="ECO:0000313" key="3">
    <source>
        <dbReference type="Ensembl" id="ENSBIXP00005028704.1"/>
    </source>
</evidence>
<feature type="coiled-coil region" evidence="1">
    <location>
        <begin position="589"/>
        <end position="616"/>
    </location>
</feature>
<dbReference type="GO" id="GO:0005813">
    <property type="term" value="C:centrosome"/>
    <property type="evidence" value="ECO:0007669"/>
    <property type="project" value="InterPro"/>
</dbReference>